<dbReference type="InterPro" id="IPR000757">
    <property type="entry name" value="Beta-glucanase-like"/>
</dbReference>
<dbReference type="Pfam" id="PF12706">
    <property type="entry name" value="Lactamase_B_2"/>
    <property type="match status" value="1"/>
</dbReference>
<evidence type="ECO:0000256" key="11">
    <source>
        <dbReference type="SAM" id="MobiDB-lite"/>
    </source>
</evidence>
<dbReference type="SUPFAM" id="SSF56281">
    <property type="entry name" value="Metallo-hydrolase/oxidoreductase"/>
    <property type="match status" value="2"/>
</dbReference>
<evidence type="ECO:0000256" key="7">
    <source>
        <dbReference type="ARBA" id="ARBA00022723"/>
    </source>
</evidence>
<comment type="similarity">
    <text evidence="3">Belongs to the RNase Z family.</text>
</comment>
<dbReference type="PANTHER" id="PTHR12553:SF49">
    <property type="entry name" value="ZINC PHOSPHODIESTERASE ELAC PROTEIN 2"/>
    <property type="match status" value="1"/>
</dbReference>
<dbReference type="EC" id="3.1.26.11" evidence="4"/>
<reference evidence="13 14" key="1">
    <citation type="submission" date="2018-06" db="EMBL/GenBank/DDBJ databases">
        <title>Complete Genomes of Monosporascus.</title>
        <authorList>
            <person name="Robinson A.J."/>
            <person name="Natvig D.O."/>
        </authorList>
    </citation>
    <scope>NUCLEOTIDE SEQUENCE [LARGE SCALE GENOMIC DNA]</scope>
    <source>
        <strain evidence="13 14">CBS 609.92</strain>
    </source>
</reference>
<comment type="catalytic activity">
    <reaction evidence="1">
        <text>Endonucleolytic cleavage of RNA, removing extra 3' nucleotides from tRNA precursor, generating 3' termini of tRNAs. A 3'-hydroxy group is left at the tRNA terminus and a 5'-phosphoryl group is left at the trailer molecule.</text>
        <dbReference type="EC" id="3.1.26.11"/>
    </reaction>
</comment>
<keyword evidence="8" id="KW-0255">Endonuclease</keyword>
<feature type="compositionally biased region" description="Basic and acidic residues" evidence="11">
    <location>
        <begin position="216"/>
        <end position="230"/>
    </location>
</feature>
<accession>A0ABY0HA92</accession>
<dbReference type="InterPro" id="IPR023213">
    <property type="entry name" value="CAT-like_dom_sf"/>
</dbReference>
<comment type="caution">
    <text evidence="13">The sequence shown here is derived from an EMBL/GenBank/DDBJ whole genome shotgun (WGS) entry which is preliminary data.</text>
</comment>
<feature type="region of interest" description="Disordered" evidence="11">
    <location>
        <begin position="773"/>
        <end position="812"/>
    </location>
</feature>
<keyword evidence="7" id="KW-0479">Metal-binding</keyword>
<proteinExistence type="inferred from homology"/>
<dbReference type="Gene3D" id="3.60.15.10">
    <property type="entry name" value="Ribonuclease Z/Hydroxyacylglutathione hydrolase-like"/>
    <property type="match status" value="2"/>
</dbReference>
<keyword evidence="5" id="KW-0819">tRNA processing</keyword>
<dbReference type="Gene3D" id="3.30.559.10">
    <property type="entry name" value="Chloramphenicol acetyltransferase-like domain"/>
    <property type="match status" value="1"/>
</dbReference>
<dbReference type="EMBL" id="QJNS01000094">
    <property type="protein sequence ID" value="RYO87938.1"/>
    <property type="molecule type" value="Genomic_DNA"/>
</dbReference>
<dbReference type="InterPro" id="IPR013320">
    <property type="entry name" value="ConA-like_dom_sf"/>
</dbReference>
<dbReference type="InterPro" id="IPR027794">
    <property type="entry name" value="tRNase_Z_dom"/>
</dbReference>
<organism evidence="13 14">
    <name type="scientific">Monosporascus cannonballus</name>
    <dbReference type="NCBI Taxonomy" id="155416"/>
    <lineage>
        <taxon>Eukaryota</taxon>
        <taxon>Fungi</taxon>
        <taxon>Dikarya</taxon>
        <taxon>Ascomycota</taxon>
        <taxon>Pezizomycotina</taxon>
        <taxon>Sordariomycetes</taxon>
        <taxon>Xylariomycetidae</taxon>
        <taxon>Xylariales</taxon>
        <taxon>Xylariales incertae sedis</taxon>
        <taxon>Monosporascus</taxon>
    </lineage>
</organism>
<dbReference type="Pfam" id="PF13691">
    <property type="entry name" value="Lactamase_B_4"/>
    <property type="match status" value="1"/>
</dbReference>
<evidence type="ECO:0000256" key="2">
    <source>
        <dbReference type="ARBA" id="ARBA00001947"/>
    </source>
</evidence>
<keyword evidence="10" id="KW-0862">Zinc</keyword>
<evidence type="ECO:0000259" key="12">
    <source>
        <dbReference type="PROSITE" id="PS51762"/>
    </source>
</evidence>
<dbReference type="SUPFAM" id="SSF49899">
    <property type="entry name" value="Concanavalin A-like lectins/glucanases"/>
    <property type="match status" value="1"/>
</dbReference>
<evidence type="ECO:0000256" key="5">
    <source>
        <dbReference type="ARBA" id="ARBA00022694"/>
    </source>
</evidence>
<evidence type="ECO:0000256" key="8">
    <source>
        <dbReference type="ARBA" id="ARBA00022759"/>
    </source>
</evidence>
<keyword evidence="9" id="KW-0378">Hydrolase</keyword>
<dbReference type="InterPro" id="IPR036866">
    <property type="entry name" value="RibonucZ/Hydroxyglut_hydro"/>
</dbReference>
<evidence type="ECO:0000256" key="3">
    <source>
        <dbReference type="ARBA" id="ARBA00007823"/>
    </source>
</evidence>
<gene>
    <name evidence="13" type="ORF">DL762_003988</name>
</gene>
<keyword evidence="14" id="KW-1185">Reference proteome</keyword>
<evidence type="ECO:0000256" key="9">
    <source>
        <dbReference type="ARBA" id="ARBA00022801"/>
    </source>
</evidence>
<evidence type="ECO:0000256" key="10">
    <source>
        <dbReference type="ARBA" id="ARBA00022833"/>
    </source>
</evidence>
<dbReference type="InterPro" id="IPR001279">
    <property type="entry name" value="Metallo-B-lactamas"/>
</dbReference>
<feature type="domain" description="GH16" evidence="12">
    <location>
        <begin position="394"/>
        <end position="619"/>
    </location>
</feature>
<keyword evidence="6" id="KW-0540">Nuclease</keyword>
<feature type="region of interest" description="Disordered" evidence="11">
    <location>
        <begin position="201"/>
        <end position="241"/>
    </location>
</feature>
<evidence type="ECO:0000256" key="6">
    <source>
        <dbReference type="ARBA" id="ARBA00022722"/>
    </source>
</evidence>
<dbReference type="PROSITE" id="PS51762">
    <property type="entry name" value="GH16_2"/>
    <property type="match status" value="1"/>
</dbReference>
<evidence type="ECO:0000256" key="1">
    <source>
        <dbReference type="ARBA" id="ARBA00000402"/>
    </source>
</evidence>
<protein>
    <recommendedName>
        <fullName evidence="4">ribonuclease Z</fullName>
        <ecNumber evidence="4">3.1.26.11</ecNumber>
    </recommendedName>
</protein>
<name>A0ABY0HA92_9PEZI</name>
<dbReference type="Gene3D" id="2.60.120.200">
    <property type="match status" value="1"/>
</dbReference>
<evidence type="ECO:0000313" key="13">
    <source>
        <dbReference type="EMBL" id="RYO87938.1"/>
    </source>
</evidence>
<sequence length="1459" mass="161565">MELQCHIRSTRRLFLENPPATDNDDQIIYRERFVVYGAGEGPGAELVIAEADRELSAIVPSREERATPKKLWNATDIPQDQLLPSTFPAFMSLADIEGLPDAAVQSTAFKCGEYGWAARSRVFFGDTAPSAFPTGADHAGPSFDPSLLDRHANLTAEGTAPDPEKIGKARALPMHRFGWWATDAPGRRISSPATKPFHVSALADVGQGSPPSARTDPLRGRGTSEDEAGSRGKPAGSPGRQQISRLDAALAHILILINRARRHHDTQDQAYLDITLGLRRRVDPPLLDSFVGSPILLADIEKPRTESSTAGIGAIAGSIKRTMSKFTAVAVSAYLYDAAHEVSPQRLWQGFLGSRHTLVTSWVRARAYEVAFCAMGGLARAVLCAALAATATAVRTMIPPSSFNSQSDFDADWAYNYPWGTDHNGGARMDRRQVQFSNGMLTLTARKVSGQPDAVHGGKNIKINYLSGAIHAREHFNVSRGGGYDFTGEFKATTTRGTWPAFWLTAVNGWPPEIDMAEWKGSGKISFNTFNTSSVLSWKDVAYPTPDRFHSIKCEVRDINQRDVSVKFYMDGTLIDTHVGGNFFGKPMIINLQMEGSSGAPGPSSDTVYQLVTTPTADTPGTCIVLHFDNQRYVFGNIAEGTQRAMVQRKVALNKAENLFLSGVINWQNAGGLMGTILTIADVLASAKENQDENARKKKNKAGLAADNVMPRLNIHGGKNLAHFLATSRRFIFRKGLPLRPQEIRHDPRLAEQQNNEPDFKDSNINVWYMPIESSNSRPTTSRKRSHEEFSEQVGGGSRRNQTPSSDADENQKLVETVVTQMFDSDWKMDALVETTLHQAKLPAKLFVRDEKGHIQVYSGPIPGGNEPVPDIPVLVRQPWPGAMVQALPRTTPSTQSMCYIVKGHDRRGRFNPKEAEKRGVAKPDYKILTMGQNVTGKDGTVVTPQMVLEPNVPGKGFAVVDVPDTSYIESLVKRTEWSTEEMMKGIHVFFWLLGPGVANDPRLQDFMTKMSSMRHIVTSSDTCSNRISLESAATQAYKLHCIDPERFPLPIFDNERSLLNTPVPSTSAYEVGQTGKTVQFAPQFLHQDDKVIPFPDIKNLAMGDTSKELREEVQQLAEQARTKISNPELLEKIEKVESDIPNRDAEVITLGTGSALPSKYRNVSATLVRVPGYGNYLFDCGENTLGQLRRVFGNELPEVIRDLKAIWISHLHADHHLGTAGVIRAWHDATSKSEETAKSKLVVASHVHMLDWLREYADVEDYGHERLVPVEFRNWDSVTKAARPRIFTTKETEAFGLAQIDACFVNHCYGALATVFTWPSGLKVAYSGDCRPSDAFARMGRGATLLIHESTFDDELRGDAVAKKHSTMSEAIDVGRRMGARRILLTHFSQRYQKIPILEEHFEVRAEEGDEARAEEKAKLDEVILVAFDYMRVRLGHFRKAQAFLPAIQKLFEDVETQ</sequence>
<evidence type="ECO:0000256" key="4">
    <source>
        <dbReference type="ARBA" id="ARBA00012477"/>
    </source>
</evidence>
<dbReference type="Proteomes" id="UP000294003">
    <property type="component" value="Unassembled WGS sequence"/>
</dbReference>
<evidence type="ECO:0000313" key="14">
    <source>
        <dbReference type="Proteomes" id="UP000294003"/>
    </source>
</evidence>
<dbReference type="SMART" id="SM00849">
    <property type="entry name" value="Lactamase_B"/>
    <property type="match status" value="1"/>
</dbReference>
<dbReference type="PANTHER" id="PTHR12553">
    <property type="entry name" value="ZINC PHOSPHODIESTERASE ELAC PROTEIN 2"/>
    <property type="match status" value="1"/>
</dbReference>
<dbReference type="InterPro" id="IPR047151">
    <property type="entry name" value="RNZ2-like"/>
</dbReference>
<dbReference type="CDD" id="cd07718">
    <property type="entry name" value="RNaseZ_ELAC1_ELAC2-C-term-like_MBL-fold"/>
    <property type="match status" value="1"/>
</dbReference>
<comment type="cofactor">
    <cofactor evidence="2">
        <name>Zn(2+)</name>
        <dbReference type="ChEBI" id="CHEBI:29105"/>
    </cofactor>
</comment>